<dbReference type="Gene3D" id="3.30.70.20">
    <property type="match status" value="1"/>
</dbReference>
<evidence type="ECO:0000256" key="9">
    <source>
        <dbReference type="ARBA" id="ARBA00023136"/>
    </source>
</evidence>
<reference evidence="12 13" key="1">
    <citation type="journal article" date="2005" name="Nat. Biotechnol.">
        <title>Genome sequence of the chlorinated compound-respiring bacterium Dehalococcoides species strain CBDB1.</title>
        <authorList>
            <person name="Kube M."/>
            <person name="Beck A."/>
            <person name="Zinder S.H."/>
            <person name="Kuhl H."/>
            <person name="Reinhardt R."/>
            <person name="Adrian L."/>
        </authorList>
    </citation>
    <scope>NUCLEOTIDE SEQUENCE [LARGE SCALE GENOMIC DNA]</scope>
    <source>
        <strain evidence="12 13">CBDB1</strain>
    </source>
</reference>
<dbReference type="InterPro" id="IPR028894">
    <property type="entry name" value="RDH_dom"/>
</dbReference>
<dbReference type="Pfam" id="PF12838">
    <property type="entry name" value="Fer4_7"/>
    <property type="match status" value="1"/>
</dbReference>
<dbReference type="InterPro" id="IPR017896">
    <property type="entry name" value="4Fe4S_Fe-S-bd"/>
</dbReference>
<dbReference type="SUPFAM" id="SSF54862">
    <property type="entry name" value="4Fe-4S ferredoxins"/>
    <property type="match status" value="1"/>
</dbReference>
<feature type="domain" description="4Fe-4S ferredoxin-type" evidence="11">
    <location>
        <begin position="416"/>
        <end position="445"/>
    </location>
</feature>
<accession>A0A916KN78</accession>
<evidence type="ECO:0000313" key="12">
    <source>
        <dbReference type="EMBL" id="CAI83558.1"/>
    </source>
</evidence>
<keyword evidence="2" id="KW-1003">Cell membrane</keyword>
<keyword evidence="8" id="KW-0411">Iron-sulfur</keyword>
<evidence type="ECO:0000256" key="8">
    <source>
        <dbReference type="ARBA" id="ARBA00023014"/>
    </source>
</evidence>
<evidence type="ECO:0000256" key="7">
    <source>
        <dbReference type="ARBA" id="ARBA00023004"/>
    </source>
</evidence>
<dbReference type="GO" id="GO:0005886">
    <property type="term" value="C:plasma membrane"/>
    <property type="evidence" value="ECO:0007669"/>
    <property type="project" value="UniProtKB-SubCell"/>
</dbReference>
<keyword evidence="13" id="KW-1185">Reference proteome</keyword>
<dbReference type="PANTHER" id="PTHR42827">
    <property type="entry name" value="IRON-SULFUR CLUSTER-BINDING PROTEIN-RELATED"/>
    <property type="match status" value="1"/>
</dbReference>
<sequence length="495" mass="54642">MSQFHSIVSRRDFMKGLGLVGAGVGAAGAANPVFHDIDEIASSSSSLQHNPWWVKDVDQPTTPIDWDVLKPGRVAYVGTGMFGGMGPDVLKYSRAETQKLMINYLKSEDPNWQPGANLLGVKSASTDPEYPDFAGDIKDNALATGSALLTAGVFPMEVIMATGGKYFSLTDHPEGWREVPYITQRGGTKWQGSPEEALKVVRAAARFYGFDDVQAIPVDEKFLKVMWGTKQMIISNAPTTFEFGDVDDFVCTPAVNPTNITIPNKCKWYLNFTCRQPGEVTRHAQSTTQNAAQTYSYANWIKTFKHVQDFLWGLGYISLDNIHGRFIPTGFTGTMCGAGELSRWSGILTPKYGNMTRVVHGVLTDLPLAETSPVDFGARKFCETCGICADSCPQGAIQQGEATWDARYAWENSGYLGWRNDLTLCNHCPVCQGVCPFNAFDKSGIHEIIKSTISTTSLFNGFFRSMDKTFHYGRKPAAEWWDDPNQPVWGMDTTV</sequence>
<evidence type="ECO:0000256" key="1">
    <source>
        <dbReference type="ARBA" id="ARBA00004236"/>
    </source>
</evidence>
<dbReference type="NCBIfam" id="TIGR02486">
    <property type="entry name" value="RDH"/>
    <property type="match status" value="1"/>
</dbReference>
<evidence type="ECO:0000259" key="11">
    <source>
        <dbReference type="PROSITE" id="PS51379"/>
    </source>
</evidence>
<evidence type="ECO:0000256" key="5">
    <source>
        <dbReference type="ARBA" id="ARBA00022729"/>
    </source>
</evidence>
<keyword evidence="9" id="KW-0472">Membrane</keyword>
<dbReference type="GO" id="GO:0051539">
    <property type="term" value="F:4 iron, 4 sulfur cluster binding"/>
    <property type="evidence" value="ECO:0007669"/>
    <property type="project" value="UniProtKB-KW"/>
</dbReference>
<evidence type="ECO:0000256" key="10">
    <source>
        <dbReference type="ARBA" id="ARBA00029374"/>
    </source>
</evidence>
<feature type="domain" description="4Fe-4S ferredoxin-type" evidence="11">
    <location>
        <begin position="372"/>
        <end position="402"/>
    </location>
</feature>
<protein>
    <submittedName>
        <fullName evidence="12">Reductive dehalogenase</fullName>
    </submittedName>
</protein>
<dbReference type="PROSITE" id="PS51379">
    <property type="entry name" value="4FE4S_FER_2"/>
    <property type="match status" value="2"/>
</dbReference>
<dbReference type="KEGG" id="deh:cbdbA1535"/>
<dbReference type="InterPro" id="IPR019546">
    <property type="entry name" value="TAT_signal_bac_arc"/>
</dbReference>
<dbReference type="EMBL" id="AJ965256">
    <property type="protein sequence ID" value="CAI83558.1"/>
    <property type="molecule type" value="Genomic_DNA"/>
</dbReference>
<dbReference type="InterPro" id="IPR017900">
    <property type="entry name" value="4Fe4S_Fe_S_CS"/>
</dbReference>
<dbReference type="InterPro" id="IPR012832">
    <property type="entry name" value="RDH"/>
</dbReference>
<comment type="subcellular location">
    <subcellularLocation>
        <location evidence="1">Cell membrane</location>
    </subcellularLocation>
</comment>
<dbReference type="PANTHER" id="PTHR42827:SF1">
    <property type="entry name" value="IRON-SULFUR CLUSTER-BINDING PROTEIN"/>
    <property type="match status" value="1"/>
</dbReference>
<dbReference type="PROSITE" id="PS00198">
    <property type="entry name" value="4FE4S_FER_1"/>
    <property type="match status" value="1"/>
</dbReference>
<keyword evidence="6" id="KW-0677">Repeat</keyword>
<evidence type="ECO:0000256" key="3">
    <source>
        <dbReference type="ARBA" id="ARBA00022485"/>
    </source>
</evidence>
<dbReference type="AlphaFoldDB" id="A0A916KN78"/>
<gene>
    <name evidence="12" type="primary">rdhA</name>
    <name evidence="12" type="ordered locus">cbdbA1535</name>
</gene>
<dbReference type="Proteomes" id="UP000000433">
    <property type="component" value="Chromosome"/>
</dbReference>
<comment type="cofactor">
    <cofactor evidence="10">
        <name>corrinoid</name>
        <dbReference type="ChEBI" id="CHEBI:33913"/>
    </cofactor>
</comment>
<evidence type="ECO:0000313" key="13">
    <source>
        <dbReference type="Proteomes" id="UP000000433"/>
    </source>
</evidence>
<organism evidence="12 13">
    <name type="scientific">Dehalococcoides mccartyi (strain CBDB1)</name>
    <dbReference type="NCBI Taxonomy" id="255470"/>
    <lineage>
        <taxon>Bacteria</taxon>
        <taxon>Bacillati</taxon>
        <taxon>Chloroflexota</taxon>
        <taxon>Dehalococcoidia</taxon>
        <taxon>Dehalococcoidales</taxon>
        <taxon>Dehalococcoidaceae</taxon>
        <taxon>Dehalococcoides</taxon>
    </lineage>
</organism>
<dbReference type="Pfam" id="PF13486">
    <property type="entry name" value="Dehalogenase"/>
    <property type="match status" value="1"/>
</dbReference>
<evidence type="ECO:0000256" key="2">
    <source>
        <dbReference type="ARBA" id="ARBA00022475"/>
    </source>
</evidence>
<keyword evidence="5" id="KW-0732">Signal</keyword>
<keyword evidence="3" id="KW-0004">4Fe-4S</keyword>
<proteinExistence type="predicted"/>
<name>A0A916KN78_DEHMC</name>
<dbReference type="GO" id="GO:0046872">
    <property type="term" value="F:metal ion binding"/>
    <property type="evidence" value="ECO:0007669"/>
    <property type="project" value="UniProtKB-KW"/>
</dbReference>
<keyword evidence="7" id="KW-0408">Iron</keyword>
<keyword evidence="4" id="KW-0479">Metal-binding</keyword>
<dbReference type="PROSITE" id="PS51318">
    <property type="entry name" value="TAT"/>
    <property type="match status" value="1"/>
</dbReference>
<dbReference type="NCBIfam" id="TIGR01409">
    <property type="entry name" value="TAT_signal_seq"/>
    <property type="match status" value="1"/>
</dbReference>
<evidence type="ECO:0000256" key="6">
    <source>
        <dbReference type="ARBA" id="ARBA00022737"/>
    </source>
</evidence>
<dbReference type="InterPro" id="IPR006311">
    <property type="entry name" value="TAT_signal"/>
</dbReference>
<evidence type="ECO:0000256" key="4">
    <source>
        <dbReference type="ARBA" id="ARBA00022723"/>
    </source>
</evidence>
<dbReference type="RefSeq" id="WP_011309901.1">
    <property type="nucleotide sequence ID" value="NC_007356.1"/>
</dbReference>